<proteinExistence type="predicted"/>
<accession>A0A3B0RIW3</accession>
<evidence type="ECO:0000313" key="3">
    <source>
        <dbReference type="EMBL" id="VAV91949.1"/>
    </source>
</evidence>
<keyword evidence="1" id="KW-1133">Transmembrane helix</keyword>
<dbReference type="AlphaFoldDB" id="A0A3B0RIW3"/>
<feature type="transmembrane region" description="Helical" evidence="1">
    <location>
        <begin position="12"/>
        <end position="29"/>
    </location>
</feature>
<gene>
    <name evidence="3" type="ORF">MNBD_ACTINO02-1719</name>
</gene>
<protein>
    <recommendedName>
        <fullName evidence="2">GerMN domain-containing protein</fullName>
    </recommendedName>
</protein>
<evidence type="ECO:0000259" key="2">
    <source>
        <dbReference type="Pfam" id="PF10646"/>
    </source>
</evidence>
<dbReference type="Pfam" id="PF10646">
    <property type="entry name" value="Germane"/>
    <property type="match status" value="1"/>
</dbReference>
<feature type="domain" description="GerMN" evidence="2">
    <location>
        <begin position="108"/>
        <end position="209"/>
    </location>
</feature>
<dbReference type="InterPro" id="IPR019606">
    <property type="entry name" value="GerMN"/>
</dbReference>
<reference evidence="3" key="1">
    <citation type="submission" date="2018-06" db="EMBL/GenBank/DDBJ databases">
        <authorList>
            <person name="Zhirakovskaya E."/>
        </authorList>
    </citation>
    <scope>NUCLEOTIDE SEQUENCE</scope>
</reference>
<sequence length="242" mass="26403">MNQTIVLITQRVLFALIAIVLFLVAITAFRKIIEDNDPITVAPPTTVAVIATSTTTTTVPPTVITTSTLPISTTVAIAGSCTMPRPAEDGGRLVRVFFTCGSQQFPTADTSVVRRVEQTNRSLTATLTELVKGPSEAEQSSGFRSFFNVSTADAFDAVFLNDGRVTVEFSRTFLDRPLNENEAAFFVATMNANVFQFASVDSAEYRINGDCNAFWEPIGSRCVIVTRADWEAQVRDWRNANG</sequence>
<name>A0A3B0RIW3_9ZZZZ</name>
<organism evidence="3">
    <name type="scientific">hydrothermal vent metagenome</name>
    <dbReference type="NCBI Taxonomy" id="652676"/>
    <lineage>
        <taxon>unclassified sequences</taxon>
        <taxon>metagenomes</taxon>
        <taxon>ecological metagenomes</taxon>
    </lineage>
</organism>
<keyword evidence="1" id="KW-0812">Transmembrane</keyword>
<keyword evidence="1" id="KW-0472">Membrane</keyword>
<dbReference type="EMBL" id="UOEK01000020">
    <property type="protein sequence ID" value="VAV91949.1"/>
    <property type="molecule type" value="Genomic_DNA"/>
</dbReference>
<evidence type="ECO:0000256" key="1">
    <source>
        <dbReference type="SAM" id="Phobius"/>
    </source>
</evidence>